<dbReference type="InterPro" id="IPR012349">
    <property type="entry name" value="Split_barrel_FMN-bd"/>
</dbReference>
<dbReference type="PANTHER" id="PTHR34071:SF2">
    <property type="entry name" value="FLAVIN-NUCLEOTIDE-BINDING PROTEIN"/>
    <property type="match status" value="1"/>
</dbReference>
<evidence type="ECO:0000313" key="1">
    <source>
        <dbReference type="EMBL" id="KKL77468.1"/>
    </source>
</evidence>
<proteinExistence type="predicted"/>
<dbReference type="SUPFAM" id="SSF50475">
    <property type="entry name" value="FMN-binding split barrel"/>
    <property type="match status" value="1"/>
</dbReference>
<comment type="caution">
    <text evidence="1">The sequence shown here is derived from an EMBL/GenBank/DDBJ whole genome shotgun (WGS) entry which is preliminary data.</text>
</comment>
<dbReference type="PANTHER" id="PTHR34071">
    <property type="entry name" value="5-NITROIMIDAZOLE ANTIBIOTICS RESISTANCE PROTEIN, NIMA-FAMILY-RELATED PROTEIN-RELATED"/>
    <property type="match status" value="1"/>
</dbReference>
<gene>
    <name evidence="1" type="ORF">LCGC14_2034570</name>
</gene>
<sequence>MYKEIRRKDRILDNASALALLDNGEYGVLSTVDKKNQPYGIPVNYTVIDNTIFVHSALEGHKLDNIKSNSKVSFCVVGRTELLPDQFSISYKSVIVFGTASIVDDQDKRQALIALVAKYSPEQMDSGGKYIDNLIDKVAVIKVSIDHITGKRRE</sequence>
<dbReference type="Gene3D" id="2.30.110.10">
    <property type="entry name" value="Electron Transport, Fmn-binding Protein, Chain A"/>
    <property type="match status" value="1"/>
</dbReference>
<reference evidence="1" key="1">
    <citation type="journal article" date="2015" name="Nature">
        <title>Complex archaea that bridge the gap between prokaryotes and eukaryotes.</title>
        <authorList>
            <person name="Spang A."/>
            <person name="Saw J.H."/>
            <person name="Jorgensen S.L."/>
            <person name="Zaremba-Niedzwiedzka K."/>
            <person name="Martijn J."/>
            <person name="Lind A.E."/>
            <person name="van Eijk R."/>
            <person name="Schleper C."/>
            <person name="Guy L."/>
            <person name="Ettema T.J."/>
        </authorList>
    </citation>
    <scope>NUCLEOTIDE SEQUENCE</scope>
</reference>
<dbReference type="EMBL" id="LAZR01023740">
    <property type="protein sequence ID" value="KKL77468.1"/>
    <property type="molecule type" value="Genomic_DNA"/>
</dbReference>
<name>A0A0F9ETM1_9ZZZZ</name>
<accession>A0A0F9ETM1</accession>
<dbReference type="Pfam" id="PF12900">
    <property type="entry name" value="Pyridox_ox_2"/>
    <property type="match status" value="1"/>
</dbReference>
<evidence type="ECO:0008006" key="2">
    <source>
        <dbReference type="Google" id="ProtNLM"/>
    </source>
</evidence>
<dbReference type="InterPro" id="IPR024747">
    <property type="entry name" value="Pyridox_Oxase-rel"/>
</dbReference>
<organism evidence="1">
    <name type="scientific">marine sediment metagenome</name>
    <dbReference type="NCBI Taxonomy" id="412755"/>
    <lineage>
        <taxon>unclassified sequences</taxon>
        <taxon>metagenomes</taxon>
        <taxon>ecological metagenomes</taxon>
    </lineage>
</organism>
<dbReference type="AlphaFoldDB" id="A0A0F9ETM1"/>
<protein>
    <recommendedName>
        <fullName evidence="2">Pyridoxamine 5'-phosphate oxidase putative domain-containing protein</fullName>
    </recommendedName>
</protein>